<proteinExistence type="predicted"/>
<evidence type="ECO:0000313" key="6">
    <source>
        <dbReference type="Proteomes" id="UP000193900"/>
    </source>
</evidence>
<dbReference type="RefSeq" id="WP_085877479.1">
    <property type="nucleotide sequence ID" value="NZ_FWFZ01000002.1"/>
</dbReference>
<name>A0A1Y5RS30_9RHOB</name>
<feature type="signal peptide" evidence="4">
    <location>
        <begin position="1"/>
        <end position="24"/>
    </location>
</feature>
<feature type="chain" id="PRO_5013368699" evidence="4">
    <location>
        <begin position="25"/>
        <end position="566"/>
    </location>
</feature>
<dbReference type="InterPro" id="IPR013105">
    <property type="entry name" value="TPR_2"/>
</dbReference>
<dbReference type="Proteomes" id="UP000193900">
    <property type="component" value="Unassembled WGS sequence"/>
</dbReference>
<sequence>MSSLSGLALAGTLALVVHAPKAYAEQNAGAYLAGRFAANHGDYPTAAMYFEQALMLDPTNAFLAENTIAAMVSTGRIVAATPLAESARAHGIDSHVATMVTFADAAEAGKWDRIFAGLEGGASIGPLLDGLAQGWAFVGLGDRRRAESAFDTVAEESGLATFGLYHKALALTVLGDDAAALEILSLPPQAGLHRTRRGAILKAEVLGRLGREAEAIDYLDATFAGRLDPGLQRLRDALAEGAPAGSVIATSAAEGLAEAYFSVGSAIQGQVDDGYALLYFRLARHLAPAHAEATLRVAGLLDDMGRHGLASAAYSTIGPRDPAYQSAALGRAEALRKAGEREAAADLLGTLCQTYESPRNRARLGDVLRQLGRFGEANEAYSRSLALSDEDNAARWMVHYARGITFEQMGDWDRAEADFRAALALNPGQPQVLNYLGYSLAEKNIKLDEALTMIRAAAEARPEDGRIADSLGWVLFRMGAYEEAVVQLERAAELAPTQSVVVDHLADAYWAVGRRTEARFQWRRALSFSPAEESAARIRTKLDHGLDLAQGGSAPEAVQVAHGDRQ</sequence>
<accession>A0A1Y5RS30</accession>
<keyword evidence="5" id="KW-0449">Lipoprotein</keyword>
<evidence type="ECO:0000313" key="5">
    <source>
        <dbReference type="EMBL" id="SLN21311.1"/>
    </source>
</evidence>
<protein>
    <submittedName>
        <fullName evidence="5">Lipoprotein NlpI</fullName>
    </submittedName>
</protein>
<keyword evidence="4" id="KW-0732">Signal</keyword>
<dbReference type="PROSITE" id="PS50005">
    <property type="entry name" value="TPR"/>
    <property type="match status" value="4"/>
</dbReference>
<keyword evidence="1" id="KW-0677">Repeat</keyword>
<keyword evidence="6" id="KW-1185">Reference proteome</keyword>
<dbReference type="SMART" id="SM00028">
    <property type="entry name" value="TPR"/>
    <property type="match status" value="7"/>
</dbReference>
<evidence type="ECO:0000256" key="2">
    <source>
        <dbReference type="ARBA" id="ARBA00022803"/>
    </source>
</evidence>
<feature type="repeat" description="TPR" evidence="3">
    <location>
        <begin position="358"/>
        <end position="391"/>
    </location>
</feature>
<reference evidence="5 6" key="1">
    <citation type="submission" date="2017-03" db="EMBL/GenBank/DDBJ databases">
        <authorList>
            <person name="Afonso C.L."/>
            <person name="Miller P.J."/>
            <person name="Scott M.A."/>
            <person name="Spackman E."/>
            <person name="Goraichik I."/>
            <person name="Dimitrov K.M."/>
            <person name="Suarez D.L."/>
            <person name="Swayne D.E."/>
        </authorList>
    </citation>
    <scope>NUCLEOTIDE SEQUENCE [LARGE SCALE GENOMIC DNA]</scope>
    <source>
        <strain evidence="5 6">CECT 7023</strain>
    </source>
</reference>
<evidence type="ECO:0000256" key="4">
    <source>
        <dbReference type="SAM" id="SignalP"/>
    </source>
</evidence>
<evidence type="ECO:0000256" key="3">
    <source>
        <dbReference type="PROSITE-ProRule" id="PRU00339"/>
    </source>
</evidence>
<dbReference type="EMBL" id="FWFZ01000002">
    <property type="protein sequence ID" value="SLN21311.1"/>
    <property type="molecule type" value="Genomic_DNA"/>
</dbReference>
<feature type="repeat" description="TPR" evidence="3">
    <location>
        <begin position="465"/>
        <end position="498"/>
    </location>
</feature>
<feature type="repeat" description="TPR" evidence="3">
    <location>
        <begin position="27"/>
        <end position="60"/>
    </location>
</feature>
<dbReference type="Pfam" id="PF13432">
    <property type="entry name" value="TPR_16"/>
    <property type="match status" value="2"/>
</dbReference>
<gene>
    <name evidence="5" type="ORF">ROA7023_00553</name>
</gene>
<evidence type="ECO:0000256" key="1">
    <source>
        <dbReference type="ARBA" id="ARBA00022737"/>
    </source>
</evidence>
<dbReference type="InterPro" id="IPR019734">
    <property type="entry name" value="TPR_rpt"/>
</dbReference>
<dbReference type="AlphaFoldDB" id="A0A1Y5RS30"/>
<dbReference type="Gene3D" id="1.25.40.10">
    <property type="entry name" value="Tetratricopeptide repeat domain"/>
    <property type="match status" value="4"/>
</dbReference>
<dbReference type="PANTHER" id="PTHR45586">
    <property type="entry name" value="TPR REPEAT-CONTAINING PROTEIN PA4667"/>
    <property type="match status" value="1"/>
</dbReference>
<dbReference type="InterPro" id="IPR051012">
    <property type="entry name" value="CellSynth/LPSAsmb/PSIAsmb"/>
</dbReference>
<dbReference type="Pfam" id="PF07719">
    <property type="entry name" value="TPR_2"/>
    <property type="match status" value="1"/>
</dbReference>
<keyword evidence="2 3" id="KW-0802">TPR repeat</keyword>
<dbReference type="SUPFAM" id="SSF48452">
    <property type="entry name" value="TPR-like"/>
    <property type="match status" value="1"/>
</dbReference>
<dbReference type="PANTHER" id="PTHR45586:SF1">
    <property type="entry name" value="LIPOPOLYSACCHARIDE ASSEMBLY PROTEIN B"/>
    <property type="match status" value="1"/>
</dbReference>
<organism evidence="5 6">
    <name type="scientific">Roseisalinus antarcticus</name>
    <dbReference type="NCBI Taxonomy" id="254357"/>
    <lineage>
        <taxon>Bacteria</taxon>
        <taxon>Pseudomonadati</taxon>
        <taxon>Pseudomonadota</taxon>
        <taxon>Alphaproteobacteria</taxon>
        <taxon>Rhodobacterales</taxon>
        <taxon>Roseobacteraceae</taxon>
        <taxon>Roseisalinus</taxon>
    </lineage>
</organism>
<feature type="repeat" description="TPR" evidence="3">
    <location>
        <begin position="396"/>
        <end position="429"/>
    </location>
</feature>
<dbReference type="OrthoDB" id="9766710at2"/>
<dbReference type="InterPro" id="IPR011990">
    <property type="entry name" value="TPR-like_helical_dom_sf"/>
</dbReference>